<organism evidence="1 2">
    <name type="scientific">Fusarium tricinctum</name>
    <dbReference type="NCBI Taxonomy" id="61284"/>
    <lineage>
        <taxon>Eukaryota</taxon>
        <taxon>Fungi</taxon>
        <taxon>Dikarya</taxon>
        <taxon>Ascomycota</taxon>
        <taxon>Pezizomycotina</taxon>
        <taxon>Sordariomycetes</taxon>
        <taxon>Hypocreomycetidae</taxon>
        <taxon>Hypocreales</taxon>
        <taxon>Nectriaceae</taxon>
        <taxon>Fusarium</taxon>
        <taxon>Fusarium tricinctum species complex</taxon>
    </lineage>
</organism>
<evidence type="ECO:0000313" key="2">
    <source>
        <dbReference type="Proteomes" id="UP000813427"/>
    </source>
</evidence>
<protein>
    <submittedName>
        <fullName evidence="1">Uncharacterized protein</fullName>
    </submittedName>
</protein>
<dbReference type="EMBL" id="JAGPXF010000001">
    <property type="protein sequence ID" value="KAH7262915.1"/>
    <property type="molecule type" value="Genomic_DNA"/>
</dbReference>
<dbReference type="OrthoDB" id="5074906at2759"/>
<evidence type="ECO:0000313" key="1">
    <source>
        <dbReference type="EMBL" id="KAH7262915.1"/>
    </source>
</evidence>
<accession>A0A8K0SA10</accession>
<dbReference type="AlphaFoldDB" id="A0A8K0SA10"/>
<sequence length="202" mass="23073">MNHPGRPDASKVNPFNENARRHYILAYFQADGLFSAKLHGEPYQKAVDIIANKVNDQGDVKVGHLFFEYMVDATIWKHTFLQAEATGMAPAWPWPQQKPVAHDMSKGISVTYWNWRFTNGLPNEPLSDDEIIGLRARAVKLSQDRLDFTAQIKASEAERKASEAKRKALETFMVSISKESPWRRFELIEAKIRELESQSKNG</sequence>
<name>A0A8K0SA10_9HYPO</name>
<dbReference type="Proteomes" id="UP000813427">
    <property type="component" value="Unassembled WGS sequence"/>
</dbReference>
<proteinExistence type="predicted"/>
<keyword evidence="2" id="KW-1185">Reference proteome</keyword>
<reference evidence="1" key="1">
    <citation type="journal article" date="2021" name="Nat. Commun.">
        <title>Genetic determinants of endophytism in the Arabidopsis root mycobiome.</title>
        <authorList>
            <person name="Mesny F."/>
            <person name="Miyauchi S."/>
            <person name="Thiergart T."/>
            <person name="Pickel B."/>
            <person name="Atanasova L."/>
            <person name="Karlsson M."/>
            <person name="Huettel B."/>
            <person name="Barry K.W."/>
            <person name="Haridas S."/>
            <person name="Chen C."/>
            <person name="Bauer D."/>
            <person name="Andreopoulos W."/>
            <person name="Pangilinan J."/>
            <person name="LaButti K."/>
            <person name="Riley R."/>
            <person name="Lipzen A."/>
            <person name="Clum A."/>
            <person name="Drula E."/>
            <person name="Henrissat B."/>
            <person name="Kohler A."/>
            <person name="Grigoriev I.V."/>
            <person name="Martin F.M."/>
            <person name="Hacquard S."/>
        </authorList>
    </citation>
    <scope>NUCLEOTIDE SEQUENCE</scope>
    <source>
        <strain evidence="1">MPI-SDFR-AT-0068</strain>
    </source>
</reference>
<gene>
    <name evidence="1" type="ORF">BKA59DRAFT_449132</name>
</gene>
<comment type="caution">
    <text evidence="1">The sequence shown here is derived from an EMBL/GenBank/DDBJ whole genome shotgun (WGS) entry which is preliminary data.</text>
</comment>